<dbReference type="PATRIC" id="fig|42253.5.peg.292"/>
<sequence>MQTADVLDAIGGLTSQLKSYASKLPPVVHLAAVPTGVKPKPEAVDDYEEIVTRFRQQTAGTPYKGLTESLIESLEAFEAGKLLGSVQPLLAVLDHLERMQRDKEIEVGRIDEKRLAEYRAALHKILPGNKPELDGAGRGM</sequence>
<evidence type="ECO:0000313" key="2">
    <source>
        <dbReference type="Proteomes" id="UP000069205"/>
    </source>
</evidence>
<organism evidence="1 2">
    <name type="scientific">Nitrospira moscoviensis</name>
    <dbReference type="NCBI Taxonomy" id="42253"/>
    <lineage>
        <taxon>Bacteria</taxon>
        <taxon>Pseudomonadati</taxon>
        <taxon>Nitrospirota</taxon>
        <taxon>Nitrospiria</taxon>
        <taxon>Nitrospirales</taxon>
        <taxon>Nitrospiraceae</taxon>
        <taxon>Nitrospira</taxon>
    </lineage>
</organism>
<gene>
    <name evidence="1" type="ORF">NITMOv2_0303</name>
</gene>
<dbReference type="Proteomes" id="UP000069205">
    <property type="component" value="Chromosome"/>
</dbReference>
<dbReference type="OrthoDB" id="9792928at2"/>
<protein>
    <submittedName>
        <fullName evidence="1">Uncharacterized protein</fullName>
    </submittedName>
</protein>
<dbReference type="RefSeq" id="WP_053378183.1">
    <property type="nucleotide sequence ID" value="NZ_CP011801.1"/>
</dbReference>
<proteinExistence type="predicted"/>
<accession>A0A0K2G6Z0</accession>
<dbReference type="KEGG" id="nmv:NITMOv2_0303"/>
<dbReference type="STRING" id="42253.NITMOv2_0303"/>
<name>A0A0K2G6Z0_NITMO</name>
<evidence type="ECO:0000313" key="1">
    <source>
        <dbReference type="EMBL" id="ALA56741.1"/>
    </source>
</evidence>
<keyword evidence="2" id="KW-1185">Reference proteome</keyword>
<dbReference type="EMBL" id="CP011801">
    <property type="protein sequence ID" value="ALA56741.1"/>
    <property type="molecule type" value="Genomic_DNA"/>
</dbReference>
<dbReference type="AlphaFoldDB" id="A0A0K2G6Z0"/>
<reference evidence="1 2" key="1">
    <citation type="journal article" date="2015" name="Proc. Natl. Acad. Sci. U.S.A.">
        <title>Expanded metabolic versatility of ubiquitous nitrite-oxidizing bacteria from the genus Nitrospira.</title>
        <authorList>
            <person name="Koch H."/>
            <person name="Lucker S."/>
            <person name="Albertsen M."/>
            <person name="Kitzinger K."/>
            <person name="Herbold C."/>
            <person name="Spieck E."/>
            <person name="Nielsen P.H."/>
            <person name="Wagner M."/>
            <person name="Daims H."/>
        </authorList>
    </citation>
    <scope>NUCLEOTIDE SEQUENCE [LARGE SCALE GENOMIC DNA]</scope>
    <source>
        <strain evidence="1 2">NSP M-1</strain>
    </source>
</reference>